<dbReference type="eggNOG" id="COG1463">
    <property type="taxonomic scope" value="Bacteria"/>
</dbReference>
<dbReference type="NCBIfam" id="TIGR04430">
    <property type="entry name" value="OM_asym_MlaD"/>
    <property type="match status" value="1"/>
</dbReference>
<dbReference type="InterPro" id="IPR030970">
    <property type="entry name" value="ABC_MlaD"/>
</dbReference>
<dbReference type="RefSeq" id="WP_005982924.1">
    <property type="nucleotide sequence ID" value="NC_016629.1"/>
</dbReference>
<evidence type="ECO:0000259" key="2">
    <source>
        <dbReference type="Pfam" id="PF02470"/>
    </source>
</evidence>
<accession>F3YTW7</accession>
<feature type="transmembrane region" description="Helical" evidence="1">
    <location>
        <begin position="6"/>
        <end position="26"/>
    </location>
</feature>
<keyword evidence="1" id="KW-0812">Transmembrane</keyword>
<dbReference type="PANTHER" id="PTHR33371">
    <property type="entry name" value="INTERMEMBRANE PHOSPHOLIPID TRANSPORT SYSTEM BINDING PROTEIN MLAD-RELATED"/>
    <property type="match status" value="1"/>
</dbReference>
<dbReference type="GO" id="GO:0005543">
    <property type="term" value="F:phospholipid binding"/>
    <property type="evidence" value="ECO:0007669"/>
    <property type="project" value="TreeGrafter"/>
</dbReference>
<sequence>MKKYTMETSVGIFVLIGLLCVAYLTIKLGRLEVFGADTYLLKARFSSVGGLRPGGSVEMAGVKVGSITRIYLDQETYMAMVDMQIERRIKLSEDTIASIKTSGLIGDKYVALSPGGLDESLAEGDIITETESALDIESLISKYAFGDVGGSKEEK</sequence>
<dbReference type="InterPro" id="IPR003399">
    <property type="entry name" value="Mce/MlaD"/>
</dbReference>
<dbReference type="STRING" id="690850.Desaf_0215"/>
<protein>
    <submittedName>
        <fullName evidence="3">Mammalian cell entry related domain protein</fullName>
    </submittedName>
</protein>
<keyword evidence="4" id="KW-1185">Reference proteome</keyword>
<dbReference type="InterPro" id="IPR052336">
    <property type="entry name" value="MlaD_Phospholipid_Transporter"/>
</dbReference>
<gene>
    <name evidence="3" type="ORF">Desaf_0215</name>
</gene>
<feature type="domain" description="Mce/MlaD" evidence="2">
    <location>
        <begin position="38"/>
        <end position="115"/>
    </location>
</feature>
<evidence type="ECO:0000313" key="4">
    <source>
        <dbReference type="Proteomes" id="UP000007844"/>
    </source>
</evidence>
<dbReference type="GO" id="GO:0005548">
    <property type="term" value="F:phospholipid transporter activity"/>
    <property type="evidence" value="ECO:0007669"/>
    <property type="project" value="TreeGrafter"/>
</dbReference>
<dbReference type="PANTHER" id="PTHR33371:SF4">
    <property type="entry name" value="INTERMEMBRANE PHOSPHOLIPID TRANSPORT SYSTEM BINDING PROTEIN MLAD"/>
    <property type="match status" value="1"/>
</dbReference>
<evidence type="ECO:0000313" key="3">
    <source>
        <dbReference type="EMBL" id="EGJ48573.1"/>
    </source>
</evidence>
<keyword evidence="1" id="KW-1133">Transmembrane helix</keyword>
<dbReference type="AlphaFoldDB" id="F3YTW7"/>
<keyword evidence="1" id="KW-0472">Membrane</keyword>
<dbReference type="EMBL" id="CP003221">
    <property type="protein sequence ID" value="EGJ48573.1"/>
    <property type="molecule type" value="Genomic_DNA"/>
</dbReference>
<name>F3YTW7_DESAF</name>
<dbReference type="Proteomes" id="UP000007844">
    <property type="component" value="Chromosome"/>
</dbReference>
<dbReference type="Pfam" id="PF02470">
    <property type="entry name" value="MlaD"/>
    <property type="match status" value="1"/>
</dbReference>
<proteinExistence type="predicted"/>
<dbReference type="KEGG" id="daf:Desaf_0215"/>
<organism evidence="3 4">
    <name type="scientific">Desulfocurvibacter africanus subsp. africanus str. Walvis Bay</name>
    <dbReference type="NCBI Taxonomy" id="690850"/>
    <lineage>
        <taxon>Bacteria</taxon>
        <taxon>Pseudomonadati</taxon>
        <taxon>Thermodesulfobacteriota</taxon>
        <taxon>Desulfovibrionia</taxon>
        <taxon>Desulfovibrionales</taxon>
        <taxon>Desulfovibrionaceae</taxon>
        <taxon>Desulfocurvibacter</taxon>
    </lineage>
</organism>
<reference evidence="3 4" key="1">
    <citation type="journal article" date="2011" name="J. Bacteriol.">
        <title>Genome sequence of the mercury-methylating and pleomorphic Desulfovibrio africanus Strain Walvis Bay.</title>
        <authorList>
            <person name="Brown S.D."/>
            <person name="Wall J.D."/>
            <person name="Kucken A.M."/>
            <person name="Gilmour C.C."/>
            <person name="Podar M."/>
            <person name="Brandt C.C."/>
            <person name="Teshima H."/>
            <person name="Detter J.C."/>
            <person name="Han C.S."/>
            <person name="Land M.L."/>
            <person name="Lucas S."/>
            <person name="Han J."/>
            <person name="Pennacchio L."/>
            <person name="Nolan M."/>
            <person name="Pitluck S."/>
            <person name="Woyke T."/>
            <person name="Goodwin L."/>
            <person name="Palumbo A.V."/>
            <person name="Elias D.A."/>
        </authorList>
    </citation>
    <scope>NUCLEOTIDE SEQUENCE [LARGE SCALE GENOMIC DNA]</scope>
    <source>
        <strain evidence="3 4">Walvis Bay</strain>
    </source>
</reference>
<evidence type="ECO:0000256" key="1">
    <source>
        <dbReference type="SAM" id="Phobius"/>
    </source>
</evidence>
<dbReference type="HOGENOM" id="CLU_107027_1_1_7"/>